<name>A0ACC2RNG5_9FUNG</name>
<keyword evidence="2" id="KW-1185">Reference proteome</keyword>
<evidence type="ECO:0000313" key="1">
    <source>
        <dbReference type="EMBL" id="KAJ9051505.1"/>
    </source>
</evidence>
<organism evidence="1 2">
    <name type="scientific">Entomophthora muscae</name>
    <dbReference type="NCBI Taxonomy" id="34485"/>
    <lineage>
        <taxon>Eukaryota</taxon>
        <taxon>Fungi</taxon>
        <taxon>Fungi incertae sedis</taxon>
        <taxon>Zoopagomycota</taxon>
        <taxon>Entomophthoromycotina</taxon>
        <taxon>Entomophthoromycetes</taxon>
        <taxon>Entomophthorales</taxon>
        <taxon>Entomophthoraceae</taxon>
        <taxon>Entomophthora</taxon>
    </lineage>
</organism>
<accession>A0ACC2RNG5</accession>
<proteinExistence type="predicted"/>
<reference evidence="1" key="1">
    <citation type="submission" date="2022-04" db="EMBL/GenBank/DDBJ databases">
        <title>Genome of the entomopathogenic fungus Entomophthora muscae.</title>
        <authorList>
            <person name="Elya C."/>
            <person name="Lovett B.R."/>
            <person name="Lee E."/>
            <person name="Macias A.M."/>
            <person name="Hajek A.E."/>
            <person name="De Bivort B.L."/>
            <person name="Kasson M.T."/>
            <person name="De Fine Licht H.H."/>
            <person name="Stajich J.E."/>
        </authorList>
    </citation>
    <scope>NUCLEOTIDE SEQUENCE</scope>
    <source>
        <strain evidence="1">Berkeley</strain>
    </source>
</reference>
<dbReference type="Proteomes" id="UP001165960">
    <property type="component" value="Unassembled WGS sequence"/>
</dbReference>
<comment type="caution">
    <text evidence="1">The sequence shown here is derived from an EMBL/GenBank/DDBJ whole genome shotgun (WGS) entry which is preliminary data.</text>
</comment>
<gene>
    <name evidence="1" type="ORF">DSO57_1003857</name>
</gene>
<evidence type="ECO:0000313" key="2">
    <source>
        <dbReference type="Proteomes" id="UP001165960"/>
    </source>
</evidence>
<sequence>MKFSLIAFAAALVSSVPVNDIEPQDISAEVESEEANLCDPKDEQCTRQFGRFEGPRFGRGREIGVCNPQIDPLCLPIRGRGRL</sequence>
<dbReference type="EMBL" id="QTSX02007109">
    <property type="protein sequence ID" value="KAJ9051505.1"/>
    <property type="molecule type" value="Genomic_DNA"/>
</dbReference>
<protein>
    <submittedName>
        <fullName evidence="1">Uncharacterized protein</fullName>
    </submittedName>
</protein>